<feature type="domain" description="Endonuclease/exonuclease/phosphatase" evidence="1">
    <location>
        <begin position="114"/>
        <end position="361"/>
    </location>
</feature>
<dbReference type="InterPro" id="IPR036691">
    <property type="entry name" value="Endo/exonu/phosph_ase_sf"/>
</dbReference>
<dbReference type="SUPFAM" id="SSF56219">
    <property type="entry name" value="DNase I-like"/>
    <property type="match status" value="1"/>
</dbReference>
<proteinExistence type="predicted"/>
<protein>
    <submittedName>
        <fullName evidence="2">Endonuclease/exonuclease/phosphatase family protein</fullName>
    </submittedName>
</protein>
<keyword evidence="2" id="KW-0255">Endonuclease</keyword>
<dbReference type="EMBL" id="JAYXHS010000001">
    <property type="protein sequence ID" value="MEC5385279.1"/>
    <property type="molecule type" value="Genomic_DNA"/>
</dbReference>
<evidence type="ECO:0000313" key="2">
    <source>
        <dbReference type="EMBL" id="MEC5385279.1"/>
    </source>
</evidence>
<dbReference type="Gene3D" id="3.60.10.10">
    <property type="entry name" value="Endonuclease/exonuclease/phosphatase"/>
    <property type="match status" value="1"/>
</dbReference>
<keyword evidence="2" id="KW-0540">Nuclease</keyword>
<evidence type="ECO:0000313" key="3">
    <source>
        <dbReference type="Proteomes" id="UP001331561"/>
    </source>
</evidence>
<sequence length="370" mass="40671">MRLASFNVENLFNRAKAMNLESRSEGKPVLEKFAKLNELLAEDDYSDTLKQRMINLMIELGLEKSDEGPFVILRQNRGGLVKRPRTGGLQIVASGRTDWVGSLDLIQAPVDEEAMRNTARVMMDLQADVLAVVEAESRPALSAFNTGIVGGLGGIPFAHVMLIDGNDSRGIDVGLMTRESVSIGQMRSHVDDRGTNGQLIFSRDCPEFELLLPSRERFLLLVNHLKSKGFGTPAASSARRRLQAERVKAIYEELRGQGEKHIAIVGDFNDTPDSQALDPLLKGTDLRDAFEHPSFDDGGFPGTFGSCTAANKIDYLLLSPELFEKVTAGGVLRKGLWPGVRPKRWDVFAEVTKPVEAASDHAAVWVDLDI</sequence>
<dbReference type="GO" id="GO:0004519">
    <property type="term" value="F:endonuclease activity"/>
    <property type="evidence" value="ECO:0007669"/>
    <property type="project" value="UniProtKB-KW"/>
</dbReference>
<dbReference type="Pfam" id="PF03372">
    <property type="entry name" value="Exo_endo_phos"/>
    <property type="match status" value="1"/>
</dbReference>
<gene>
    <name evidence="2" type="ORF">VVD49_06065</name>
</gene>
<dbReference type="RefSeq" id="WP_327598238.1">
    <property type="nucleotide sequence ID" value="NZ_JAYXHS010000001.1"/>
</dbReference>
<accession>A0ABU6K0V2</accession>
<dbReference type="InterPro" id="IPR005135">
    <property type="entry name" value="Endo/exonuclease/phosphatase"/>
</dbReference>
<comment type="caution">
    <text evidence="2">The sequence shown here is derived from an EMBL/GenBank/DDBJ whole genome shotgun (WGS) entry which is preliminary data.</text>
</comment>
<organism evidence="2 3">
    <name type="scientific">Uliginosibacterium silvisoli</name>
    <dbReference type="NCBI Taxonomy" id="3114758"/>
    <lineage>
        <taxon>Bacteria</taxon>
        <taxon>Pseudomonadati</taxon>
        <taxon>Pseudomonadota</taxon>
        <taxon>Betaproteobacteria</taxon>
        <taxon>Rhodocyclales</taxon>
        <taxon>Zoogloeaceae</taxon>
        <taxon>Uliginosibacterium</taxon>
    </lineage>
</organism>
<name>A0ABU6K0V2_9RHOO</name>
<reference evidence="2 3" key="1">
    <citation type="submission" date="2024-01" db="EMBL/GenBank/DDBJ databases">
        <title>Uliginosibacterium soil sp. nov.</title>
        <authorList>
            <person name="Lv Y."/>
        </authorList>
    </citation>
    <scope>NUCLEOTIDE SEQUENCE [LARGE SCALE GENOMIC DNA]</scope>
    <source>
        <strain evidence="2 3">H3</strain>
    </source>
</reference>
<keyword evidence="2" id="KW-0378">Hydrolase</keyword>
<keyword evidence="3" id="KW-1185">Reference proteome</keyword>
<evidence type="ECO:0000259" key="1">
    <source>
        <dbReference type="Pfam" id="PF03372"/>
    </source>
</evidence>
<dbReference type="Proteomes" id="UP001331561">
    <property type="component" value="Unassembled WGS sequence"/>
</dbReference>